<protein>
    <recommendedName>
        <fullName evidence="8">Pyrroline-5-carboxylate reductase</fullName>
    </recommendedName>
</protein>
<accession>A0A1L9UU42</accession>
<evidence type="ECO:0000259" key="4">
    <source>
        <dbReference type="Pfam" id="PF03807"/>
    </source>
</evidence>
<dbReference type="InterPro" id="IPR008927">
    <property type="entry name" value="6-PGluconate_DH-like_C_sf"/>
</dbReference>
<dbReference type="OrthoDB" id="10263291at2759"/>
<keyword evidence="3" id="KW-0560">Oxidoreductase</keyword>
<evidence type="ECO:0000313" key="6">
    <source>
        <dbReference type="EMBL" id="OJJ75273.1"/>
    </source>
</evidence>
<dbReference type="GO" id="GO:0004735">
    <property type="term" value="F:pyrroline-5-carboxylate reductase activity"/>
    <property type="evidence" value="ECO:0007669"/>
    <property type="project" value="InterPro"/>
</dbReference>
<dbReference type="HAMAP" id="MF_01925">
    <property type="entry name" value="P5C_reductase"/>
    <property type="match status" value="1"/>
</dbReference>
<dbReference type="SUPFAM" id="SSF51735">
    <property type="entry name" value="NAD(P)-binding Rossmann-fold domains"/>
    <property type="match status" value="1"/>
</dbReference>
<dbReference type="InterPro" id="IPR029036">
    <property type="entry name" value="P5CR_dimer"/>
</dbReference>
<dbReference type="GO" id="GO:0055129">
    <property type="term" value="P:L-proline biosynthetic process"/>
    <property type="evidence" value="ECO:0007669"/>
    <property type="project" value="TreeGrafter"/>
</dbReference>
<dbReference type="GeneID" id="93576864"/>
<keyword evidence="2" id="KW-0521">NADP</keyword>
<dbReference type="Pfam" id="PF14748">
    <property type="entry name" value="P5CR_dimer"/>
    <property type="match status" value="1"/>
</dbReference>
<dbReference type="FunFam" id="1.10.3730.10:FF:000001">
    <property type="entry name" value="Pyrroline-5-carboxylate reductase"/>
    <property type="match status" value="1"/>
</dbReference>
<reference evidence="7" key="1">
    <citation type="journal article" date="2017" name="Genome Biol.">
        <title>Comparative genomics reveals high biological diversity and specific adaptations in the industrially and medically important fungal genus Aspergillus.</title>
        <authorList>
            <person name="de Vries R.P."/>
            <person name="Riley R."/>
            <person name="Wiebenga A."/>
            <person name="Aguilar-Osorio G."/>
            <person name="Amillis S."/>
            <person name="Uchima C.A."/>
            <person name="Anderluh G."/>
            <person name="Asadollahi M."/>
            <person name="Askin M."/>
            <person name="Barry K."/>
            <person name="Battaglia E."/>
            <person name="Bayram O."/>
            <person name="Benocci T."/>
            <person name="Braus-Stromeyer S.A."/>
            <person name="Caldana C."/>
            <person name="Canovas D."/>
            <person name="Cerqueira G.C."/>
            <person name="Chen F."/>
            <person name="Chen W."/>
            <person name="Choi C."/>
            <person name="Clum A."/>
            <person name="Dos Santos R.A."/>
            <person name="Damasio A.R."/>
            <person name="Diallinas G."/>
            <person name="Emri T."/>
            <person name="Fekete E."/>
            <person name="Flipphi M."/>
            <person name="Freyberg S."/>
            <person name="Gallo A."/>
            <person name="Gournas C."/>
            <person name="Habgood R."/>
            <person name="Hainaut M."/>
            <person name="Harispe M.L."/>
            <person name="Henrissat B."/>
            <person name="Hilden K.S."/>
            <person name="Hope R."/>
            <person name="Hossain A."/>
            <person name="Karabika E."/>
            <person name="Karaffa L."/>
            <person name="Karanyi Z."/>
            <person name="Krasevec N."/>
            <person name="Kuo A."/>
            <person name="Kusch H."/>
            <person name="LaButti K."/>
            <person name="Lagendijk E.L."/>
            <person name="Lapidus A."/>
            <person name="Levasseur A."/>
            <person name="Lindquist E."/>
            <person name="Lipzen A."/>
            <person name="Logrieco A.F."/>
            <person name="MacCabe A."/>
            <person name="Maekelae M.R."/>
            <person name="Malavazi I."/>
            <person name="Melin P."/>
            <person name="Meyer V."/>
            <person name="Mielnichuk N."/>
            <person name="Miskei M."/>
            <person name="Molnar A.P."/>
            <person name="Mule G."/>
            <person name="Ngan C.Y."/>
            <person name="Orejas M."/>
            <person name="Orosz E."/>
            <person name="Ouedraogo J.P."/>
            <person name="Overkamp K.M."/>
            <person name="Park H.-S."/>
            <person name="Perrone G."/>
            <person name="Piumi F."/>
            <person name="Punt P.J."/>
            <person name="Ram A.F."/>
            <person name="Ramon A."/>
            <person name="Rauscher S."/>
            <person name="Record E."/>
            <person name="Riano-Pachon D.M."/>
            <person name="Robert V."/>
            <person name="Roehrig J."/>
            <person name="Ruller R."/>
            <person name="Salamov A."/>
            <person name="Salih N.S."/>
            <person name="Samson R.A."/>
            <person name="Sandor E."/>
            <person name="Sanguinetti M."/>
            <person name="Schuetze T."/>
            <person name="Sepcic K."/>
            <person name="Shelest E."/>
            <person name="Sherlock G."/>
            <person name="Sophianopoulou V."/>
            <person name="Squina F.M."/>
            <person name="Sun H."/>
            <person name="Susca A."/>
            <person name="Todd R.B."/>
            <person name="Tsang A."/>
            <person name="Unkles S.E."/>
            <person name="van de Wiele N."/>
            <person name="van Rossen-Uffink D."/>
            <person name="Oliveira J.V."/>
            <person name="Vesth T.C."/>
            <person name="Visser J."/>
            <person name="Yu J.-H."/>
            <person name="Zhou M."/>
            <person name="Andersen M.R."/>
            <person name="Archer D.B."/>
            <person name="Baker S.E."/>
            <person name="Benoit I."/>
            <person name="Brakhage A.A."/>
            <person name="Braus G.H."/>
            <person name="Fischer R."/>
            <person name="Frisvad J.C."/>
            <person name="Goldman G.H."/>
            <person name="Houbraken J."/>
            <person name="Oakley B."/>
            <person name="Pocsi I."/>
            <person name="Scazzocchio C."/>
            <person name="Seiboth B."/>
            <person name="vanKuyk P.A."/>
            <person name="Wortman J."/>
            <person name="Dyer P.S."/>
            <person name="Grigoriev I.V."/>
        </authorList>
    </citation>
    <scope>NUCLEOTIDE SEQUENCE [LARGE SCALE GENOMIC DNA]</scope>
    <source>
        <strain evidence="7">CBS 101740 / IMI 381727 / IBT 21946</strain>
    </source>
</reference>
<dbReference type="InterPro" id="IPR000304">
    <property type="entry name" value="Pyrroline-COOH_reductase"/>
</dbReference>
<dbReference type="Gene3D" id="1.10.3730.10">
    <property type="entry name" value="ProC C-terminal domain-like"/>
    <property type="match status" value="1"/>
</dbReference>
<feature type="domain" description="Pyrroline-5-carboxylate reductase dimerisation" evidence="5">
    <location>
        <begin position="221"/>
        <end position="319"/>
    </location>
</feature>
<dbReference type="Pfam" id="PF03807">
    <property type="entry name" value="F420_oxidored"/>
    <property type="match status" value="1"/>
</dbReference>
<evidence type="ECO:0008006" key="8">
    <source>
        <dbReference type="Google" id="ProtNLM"/>
    </source>
</evidence>
<dbReference type="OMA" id="IPNMGAQ"/>
<gene>
    <name evidence="6" type="ORF">ASPBRDRAFT_40556</name>
</gene>
<dbReference type="PANTHER" id="PTHR11645:SF21">
    <property type="entry name" value="HYPOTHETICAL PYRROLINE-5-CARBOXYLATE REDUCTASE (EUROFUNG)"/>
    <property type="match status" value="1"/>
</dbReference>
<evidence type="ECO:0000256" key="3">
    <source>
        <dbReference type="ARBA" id="ARBA00023002"/>
    </source>
</evidence>
<name>A0A1L9UU42_ASPBC</name>
<evidence type="ECO:0000256" key="2">
    <source>
        <dbReference type="ARBA" id="ARBA00022857"/>
    </source>
</evidence>
<dbReference type="InterPro" id="IPR036291">
    <property type="entry name" value="NAD(P)-bd_dom_sf"/>
</dbReference>
<dbReference type="InterPro" id="IPR028939">
    <property type="entry name" value="P5C_Rdtase_cat_N"/>
</dbReference>
<dbReference type="VEuPathDB" id="FungiDB:ASPBRDRAFT_40556"/>
<feature type="domain" description="Pyrroline-5-carboxylate reductase catalytic N-terminal" evidence="4">
    <location>
        <begin position="53"/>
        <end position="151"/>
    </location>
</feature>
<keyword evidence="7" id="KW-1185">Reference proteome</keyword>
<evidence type="ECO:0000313" key="7">
    <source>
        <dbReference type="Proteomes" id="UP000184499"/>
    </source>
</evidence>
<dbReference type="EMBL" id="KV878681">
    <property type="protein sequence ID" value="OJJ75273.1"/>
    <property type="molecule type" value="Genomic_DNA"/>
</dbReference>
<dbReference type="Proteomes" id="UP000184499">
    <property type="component" value="Unassembled WGS sequence"/>
</dbReference>
<comment type="similarity">
    <text evidence="1">Belongs to the pyrroline-5-carboxylate reductase family.</text>
</comment>
<evidence type="ECO:0000256" key="1">
    <source>
        <dbReference type="ARBA" id="ARBA00005525"/>
    </source>
</evidence>
<evidence type="ECO:0000259" key="5">
    <source>
        <dbReference type="Pfam" id="PF14748"/>
    </source>
</evidence>
<proteinExistence type="inferred from homology"/>
<organism evidence="6 7">
    <name type="scientific">Aspergillus brasiliensis (strain CBS 101740 / IMI 381727 / IBT 21946)</name>
    <dbReference type="NCBI Taxonomy" id="767769"/>
    <lineage>
        <taxon>Eukaryota</taxon>
        <taxon>Fungi</taxon>
        <taxon>Dikarya</taxon>
        <taxon>Ascomycota</taxon>
        <taxon>Pezizomycotina</taxon>
        <taxon>Eurotiomycetes</taxon>
        <taxon>Eurotiomycetidae</taxon>
        <taxon>Eurotiales</taxon>
        <taxon>Aspergillaceae</taxon>
        <taxon>Aspergillus</taxon>
        <taxon>Aspergillus subgen. Circumdati</taxon>
    </lineage>
</organism>
<dbReference type="RefSeq" id="XP_067482521.1">
    <property type="nucleotide sequence ID" value="XM_067624376.1"/>
</dbReference>
<dbReference type="PANTHER" id="PTHR11645">
    <property type="entry name" value="PYRROLINE-5-CARBOXYLATE REDUCTASE"/>
    <property type="match status" value="1"/>
</dbReference>
<dbReference type="STRING" id="767769.A0A1L9UU42"/>
<dbReference type="SUPFAM" id="SSF48179">
    <property type="entry name" value="6-phosphogluconate dehydrogenase C-terminal domain-like"/>
    <property type="match status" value="1"/>
</dbReference>
<dbReference type="Gene3D" id="3.40.50.720">
    <property type="entry name" value="NAD(P)-binding Rossmann-like Domain"/>
    <property type="match status" value="1"/>
</dbReference>
<sequence length="324" mass="34756">MAVQSLSPEGRQTTLAFIGCGMYLSYSSRASAPQMNHKQPVYKFYNLLTENKGNMGSAILNGLLDATRTKTGKIHHFIISTKTAASAERLRTQYAEDASRVTIAHDSNLRAMREADIILLACKPFLAKGILAAPGVGEALSGKLVISIMAGMTPTDILDCLSDGDRKSVKIVRAMPNVAARLRQSMTIVELPETRPLEEELVEVVTWVFEVIGKVKFLTADLFDAGTMLVGAGIGVMTVPLEGLLDGCVVEGLRRAEALEMAAQMLSGMAALLREGSHPAVLRENISSPRGCTIQGVMTVERAGARATFADAVINGTKHLKGDR</sequence>
<dbReference type="AlphaFoldDB" id="A0A1L9UU42"/>